<name>A0A8J3VLG1_9ACTN</name>
<gene>
    <name evidence="2" type="ORF">Rhe02_94760</name>
</gene>
<proteinExistence type="predicted"/>
<evidence type="ECO:0000256" key="1">
    <source>
        <dbReference type="SAM" id="Phobius"/>
    </source>
</evidence>
<evidence type="ECO:0008006" key="4">
    <source>
        <dbReference type="Google" id="ProtNLM"/>
    </source>
</evidence>
<evidence type="ECO:0000313" key="2">
    <source>
        <dbReference type="EMBL" id="GIH11409.1"/>
    </source>
</evidence>
<keyword evidence="3" id="KW-1185">Reference proteome</keyword>
<keyword evidence="1" id="KW-0472">Membrane</keyword>
<protein>
    <recommendedName>
        <fullName evidence="4">F0F1-ATPase subunit Ca2+/Mg2+ transporter</fullName>
    </recommendedName>
</protein>
<feature type="transmembrane region" description="Helical" evidence="1">
    <location>
        <begin position="21"/>
        <end position="39"/>
    </location>
</feature>
<reference evidence="2" key="1">
    <citation type="submission" date="2021-01" db="EMBL/GenBank/DDBJ databases">
        <title>Whole genome shotgun sequence of Rhizocola hellebori NBRC 109834.</title>
        <authorList>
            <person name="Komaki H."/>
            <person name="Tamura T."/>
        </authorList>
    </citation>
    <scope>NUCLEOTIDE SEQUENCE</scope>
    <source>
        <strain evidence="2">NBRC 109834</strain>
    </source>
</reference>
<evidence type="ECO:0000313" key="3">
    <source>
        <dbReference type="Proteomes" id="UP000612899"/>
    </source>
</evidence>
<keyword evidence="1" id="KW-0812">Transmembrane</keyword>
<organism evidence="2 3">
    <name type="scientific">Rhizocola hellebori</name>
    <dbReference type="NCBI Taxonomy" id="1392758"/>
    <lineage>
        <taxon>Bacteria</taxon>
        <taxon>Bacillati</taxon>
        <taxon>Actinomycetota</taxon>
        <taxon>Actinomycetes</taxon>
        <taxon>Micromonosporales</taxon>
        <taxon>Micromonosporaceae</taxon>
        <taxon>Rhizocola</taxon>
    </lineage>
</organism>
<sequence length="72" mass="7530">MAGNQPSKPPNPSGANDGWTVVGYLLSGIIVWGGIGWLIDRWLHLNGIPIAIGTILGAGLGTYIVLKRFGST</sequence>
<accession>A0A8J3VLG1</accession>
<feature type="transmembrane region" description="Helical" evidence="1">
    <location>
        <begin position="45"/>
        <end position="66"/>
    </location>
</feature>
<dbReference type="AlphaFoldDB" id="A0A8J3VLG1"/>
<dbReference type="Proteomes" id="UP000612899">
    <property type="component" value="Unassembled WGS sequence"/>
</dbReference>
<dbReference type="EMBL" id="BONY01000132">
    <property type="protein sequence ID" value="GIH11409.1"/>
    <property type="molecule type" value="Genomic_DNA"/>
</dbReference>
<keyword evidence="1" id="KW-1133">Transmembrane helix</keyword>
<comment type="caution">
    <text evidence="2">The sequence shown here is derived from an EMBL/GenBank/DDBJ whole genome shotgun (WGS) entry which is preliminary data.</text>
</comment>